<dbReference type="PRINTS" id="PR00038">
    <property type="entry name" value="HTHLUXR"/>
</dbReference>
<keyword evidence="5" id="KW-1185">Reference proteome</keyword>
<dbReference type="InterPro" id="IPR000792">
    <property type="entry name" value="Tscrpt_reg_LuxR_C"/>
</dbReference>
<dbReference type="InterPro" id="IPR041664">
    <property type="entry name" value="AAA_16"/>
</dbReference>
<dbReference type="InterPro" id="IPR011990">
    <property type="entry name" value="TPR-like_helical_dom_sf"/>
</dbReference>
<reference evidence="4 5" key="1">
    <citation type="submission" date="2024-09" db="EMBL/GenBank/DDBJ databases">
        <authorList>
            <person name="Sun Q."/>
            <person name="Mori K."/>
        </authorList>
    </citation>
    <scope>NUCLEOTIDE SEQUENCE [LARGE SCALE GENOMIC DNA]</scope>
    <source>
        <strain evidence="4 5">TBRC 7907</strain>
    </source>
</reference>
<dbReference type="EMBL" id="JBHLZU010000012">
    <property type="protein sequence ID" value="MFB9905492.1"/>
    <property type="molecule type" value="Genomic_DNA"/>
</dbReference>
<dbReference type="PROSITE" id="PS00622">
    <property type="entry name" value="HTH_LUXR_1"/>
    <property type="match status" value="1"/>
</dbReference>
<protein>
    <submittedName>
        <fullName evidence="4">AAA family ATPase</fullName>
    </submittedName>
</protein>
<accession>A0ABV5ZX65</accession>
<dbReference type="SUPFAM" id="SSF52540">
    <property type="entry name" value="P-loop containing nucleoside triphosphate hydrolases"/>
    <property type="match status" value="1"/>
</dbReference>
<dbReference type="Pfam" id="PF00196">
    <property type="entry name" value="GerE"/>
    <property type="match status" value="1"/>
</dbReference>
<keyword evidence="2" id="KW-0067">ATP-binding</keyword>
<proteinExistence type="predicted"/>
<dbReference type="Gene3D" id="1.10.10.10">
    <property type="entry name" value="Winged helix-like DNA-binding domain superfamily/Winged helix DNA-binding domain"/>
    <property type="match status" value="1"/>
</dbReference>
<evidence type="ECO:0000313" key="5">
    <source>
        <dbReference type="Proteomes" id="UP001589693"/>
    </source>
</evidence>
<feature type="domain" description="HTH luxR-type" evidence="3">
    <location>
        <begin position="842"/>
        <end position="904"/>
    </location>
</feature>
<dbReference type="Gene3D" id="3.40.50.300">
    <property type="entry name" value="P-loop containing nucleotide triphosphate hydrolases"/>
    <property type="match status" value="1"/>
</dbReference>
<dbReference type="SUPFAM" id="SSF46894">
    <property type="entry name" value="C-terminal effector domain of the bipartite response regulators"/>
    <property type="match status" value="1"/>
</dbReference>
<evidence type="ECO:0000313" key="4">
    <source>
        <dbReference type="EMBL" id="MFB9905492.1"/>
    </source>
</evidence>
<dbReference type="PANTHER" id="PTHR16305">
    <property type="entry name" value="TESTICULAR SOLUBLE ADENYLYL CYCLASE"/>
    <property type="match status" value="1"/>
</dbReference>
<dbReference type="Pfam" id="PF13191">
    <property type="entry name" value="AAA_16"/>
    <property type="match status" value="1"/>
</dbReference>
<dbReference type="Proteomes" id="UP001589693">
    <property type="component" value="Unassembled WGS sequence"/>
</dbReference>
<dbReference type="SMART" id="SM00421">
    <property type="entry name" value="HTH_LUXR"/>
    <property type="match status" value="1"/>
</dbReference>
<dbReference type="RefSeq" id="WP_377852791.1">
    <property type="nucleotide sequence ID" value="NZ_JBHLZU010000012.1"/>
</dbReference>
<gene>
    <name evidence="4" type="ORF">ACFFQA_16275</name>
</gene>
<dbReference type="Gene3D" id="1.25.40.10">
    <property type="entry name" value="Tetratricopeptide repeat domain"/>
    <property type="match status" value="1"/>
</dbReference>
<dbReference type="InterPro" id="IPR016032">
    <property type="entry name" value="Sig_transdc_resp-reg_C-effctor"/>
</dbReference>
<sequence length="907" mass="98821">MPRASQRQDAPEFVGRRTELGLLAECARRARHGMPRVAVVEGPAGIGKTSLVQRFVNGLDGFSLVSATADQHSADSGYSLLGQLLPRLALAEMTSPVAGAVELLGRLGELQAGGPVAVVIDDVQWADQLSAEAFAFGLRRLSADSVLVIVIARDGDAAMRRLVLDGDDRVTRIRLRGLQESEVAELAARYVGPVSPTAARWMCAHTSGHPLHLRVLLAEGGGRGEPVAWPRSLGTTVLTWLRRQSPATRALLEALAVLDTPFPLARLAHLAEVDDPAAAVEPALTAELLQWWPDDPSSLVAFRHPLHRKAVYTTLSPIRRSLLHRAAVRFVDRRSGWVHRVAAATGTDPVLADELEAAAEREAERTEYETAANYLLWSARLSVTRAEYERRLLTGCLQSLRDFRTDWTARLSDEVEGCAPSPLRACTEGVMALLRDNELARAQTLLRTAIDGVTGTPLFEWVLGTAAAFLAALHLWRGHGEETVEAAELALSVSTLDERAVDATRMIRAIGRSRVHGMFAAERDLDHLPEVPVDVGRSDIESLAGRGAIRAMRGDLAGALADLTVVVRLQRAGARCSMGHASFSYLAAVQYLLGAWDDAALTAYQGLAVVEGSGQIFHHCLARLAAVLVPAGRGDEESAEQHVRAALLEARMLGTPQDTRYAAIAGAVRAQALADWPRMLQAAEPLRDLPKETVTGTHVWWQLWWRPLLAEALIGTERLAEAEREVRLIAEIAETVPYLRVLVARLDGWRRVRCGDRAGALTRYEHAAHAEEESHESPLYRAMLEEALGRLLTEDGPSVEGVRWLRSAHRRYQALRATPFTRRCAAALTRLGDLTAAGCGPAGPVLSERENQVAVLAGRGLTNREIAAELFVSGKTVEYHLANVFRKLGISGRRQLRDRFHPSADAD</sequence>
<dbReference type="CDD" id="cd06170">
    <property type="entry name" value="LuxR_C_like"/>
    <property type="match status" value="1"/>
</dbReference>
<keyword evidence="1" id="KW-0547">Nucleotide-binding</keyword>
<organism evidence="4 5">
    <name type="scientific">Allokutzneria oryzae</name>
    <dbReference type="NCBI Taxonomy" id="1378989"/>
    <lineage>
        <taxon>Bacteria</taxon>
        <taxon>Bacillati</taxon>
        <taxon>Actinomycetota</taxon>
        <taxon>Actinomycetes</taxon>
        <taxon>Pseudonocardiales</taxon>
        <taxon>Pseudonocardiaceae</taxon>
        <taxon>Allokutzneria</taxon>
    </lineage>
</organism>
<dbReference type="PANTHER" id="PTHR16305:SF35">
    <property type="entry name" value="TRANSCRIPTIONAL ACTIVATOR DOMAIN"/>
    <property type="match status" value="1"/>
</dbReference>
<evidence type="ECO:0000256" key="2">
    <source>
        <dbReference type="ARBA" id="ARBA00022840"/>
    </source>
</evidence>
<dbReference type="PROSITE" id="PS50043">
    <property type="entry name" value="HTH_LUXR_2"/>
    <property type="match status" value="1"/>
</dbReference>
<evidence type="ECO:0000259" key="3">
    <source>
        <dbReference type="PROSITE" id="PS50043"/>
    </source>
</evidence>
<comment type="caution">
    <text evidence="4">The sequence shown here is derived from an EMBL/GenBank/DDBJ whole genome shotgun (WGS) entry which is preliminary data.</text>
</comment>
<evidence type="ECO:0000256" key="1">
    <source>
        <dbReference type="ARBA" id="ARBA00022741"/>
    </source>
</evidence>
<name>A0ABV5ZX65_9PSEU</name>
<dbReference type="InterPro" id="IPR036388">
    <property type="entry name" value="WH-like_DNA-bd_sf"/>
</dbReference>
<dbReference type="InterPro" id="IPR027417">
    <property type="entry name" value="P-loop_NTPase"/>
</dbReference>